<dbReference type="EMBL" id="JBAFSM010000004">
    <property type="protein sequence ID" value="MEG3436124.1"/>
    <property type="molecule type" value="Genomic_DNA"/>
</dbReference>
<accession>A0AAW9QU79</accession>
<sequence length="42" mass="4632">MIPSKDIGEAVDSVRQTDALDFSNMMPRPGWRINAGLETGVR</sequence>
<evidence type="ECO:0000313" key="2">
    <source>
        <dbReference type="Proteomes" id="UP001328733"/>
    </source>
</evidence>
<keyword evidence="2" id="KW-1185">Reference proteome</keyword>
<dbReference type="Proteomes" id="UP001328733">
    <property type="component" value="Unassembled WGS sequence"/>
</dbReference>
<comment type="caution">
    <text evidence="1">The sequence shown here is derived from an EMBL/GenBank/DDBJ whole genome shotgun (WGS) entry which is preliminary data.</text>
</comment>
<proteinExistence type="predicted"/>
<evidence type="ECO:0000313" key="1">
    <source>
        <dbReference type="EMBL" id="MEG3436124.1"/>
    </source>
</evidence>
<name>A0AAW9QU79_9CHRO</name>
<protein>
    <submittedName>
        <fullName evidence="1">Uncharacterized protein</fullName>
    </submittedName>
</protein>
<dbReference type="AlphaFoldDB" id="A0AAW9QU79"/>
<reference evidence="1 2" key="1">
    <citation type="submission" date="2024-01" db="EMBL/GenBank/DDBJ databases">
        <title>Genomic insights into the taxonomy and metabolism of the cyanobacterium Pannus brasiliensis CCIBt3594.</title>
        <authorList>
            <person name="Machado M."/>
            <person name="Botero N.B."/>
            <person name="Andreote A.P.D."/>
            <person name="Feitosa A.M.T."/>
            <person name="Popin R."/>
            <person name="Sivonen K."/>
            <person name="Fiore M.F."/>
        </authorList>
    </citation>
    <scope>NUCLEOTIDE SEQUENCE [LARGE SCALE GENOMIC DNA]</scope>
    <source>
        <strain evidence="1 2">CCIBt3594</strain>
    </source>
</reference>
<organism evidence="1 2">
    <name type="scientific">Pannus brasiliensis CCIBt3594</name>
    <dbReference type="NCBI Taxonomy" id="1427578"/>
    <lineage>
        <taxon>Bacteria</taxon>
        <taxon>Bacillati</taxon>
        <taxon>Cyanobacteriota</taxon>
        <taxon>Cyanophyceae</taxon>
        <taxon>Oscillatoriophycideae</taxon>
        <taxon>Chroococcales</taxon>
        <taxon>Microcystaceae</taxon>
        <taxon>Pannus</taxon>
    </lineage>
</organism>
<gene>
    <name evidence="1" type="ORF">V0288_03250</name>
</gene>